<proteinExistence type="predicted"/>
<dbReference type="Pfam" id="PF00378">
    <property type="entry name" value="ECH_1"/>
    <property type="match status" value="1"/>
</dbReference>
<gene>
    <name evidence="1" type="ORF">SacxiDRAFT_0516</name>
</gene>
<dbReference type="CDD" id="cd06558">
    <property type="entry name" value="crotonase-like"/>
    <property type="match status" value="1"/>
</dbReference>
<sequence length="438" mass="48399">MTATDLPTAQLGNSLDTDAAALTAQIGDCEAALAGLPPKRERSTAQQSLADGLHDTARRLRTRFLVTHAESVYRRLTGDLTERLRLRELVYAAATAFPGLVPTERQIADELRLRQDEKEGREIDQGVFFRAMLRDRIAGPHLLDTMLLPTARAQELLPEFAASGQVDLGPLRLERRSGAAYLTVCNTSALNAEDNELIDAMETAIDLALLDEEVRVGILRGGEMTHPRYAGRRVFSAGINLSKLHSGQISLVDFLLRRELGYIAKLVRGLLIDDHPGAWPRRYRDKPWIAAIDSFAIGGGAQLMLVFDHVIAAADSYFSLPAAQEGIVPGAGNFRLTRSGGPRLARQVILSGRKIWAHEPEARLLCDEVVDPRDMDAAVEAARELLDNSAVVANRRMLNLADESPDAFREYFAEFAAEQSLRLYGEDVLDKVRRSWAR</sequence>
<dbReference type="GO" id="GO:0006635">
    <property type="term" value="P:fatty acid beta-oxidation"/>
    <property type="evidence" value="ECO:0007669"/>
    <property type="project" value="TreeGrafter"/>
</dbReference>
<keyword evidence="2" id="KW-1185">Reference proteome</keyword>
<dbReference type="SUPFAM" id="SSF52096">
    <property type="entry name" value="ClpP/crotonase"/>
    <property type="match status" value="1"/>
</dbReference>
<dbReference type="GO" id="GO:0003824">
    <property type="term" value="F:catalytic activity"/>
    <property type="evidence" value="ECO:0007669"/>
    <property type="project" value="UniProtKB-ARBA"/>
</dbReference>
<dbReference type="InterPro" id="IPR001753">
    <property type="entry name" value="Enoyl-CoA_hydra/iso"/>
</dbReference>
<dbReference type="Proteomes" id="UP000004691">
    <property type="component" value="Unassembled WGS sequence"/>
</dbReference>
<name>I0UY39_9PSEU</name>
<dbReference type="EMBL" id="JH636049">
    <property type="protein sequence ID" value="EID52792.1"/>
    <property type="molecule type" value="Genomic_DNA"/>
</dbReference>
<dbReference type="PANTHER" id="PTHR11941:SF54">
    <property type="entry name" value="ENOYL-COA HYDRATASE, MITOCHONDRIAL"/>
    <property type="match status" value="1"/>
</dbReference>
<dbReference type="AlphaFoldDB" id="I0UY39"/>
<dbReference type="Gene3D" id="1.20.58.1300">
    <property type="match status" value="1"/>
</dbReference>
<dbReference type="OrthoDB" id="7337390at2"/>
<evidence type="ECO:0000313" key="1">
    <source>
        <dbReference type="EMBL" id="EID52792.1"/>
    </source>
</evidence>
<dbReference type="HOGENOM" id="CLU_680853_0_0_11"/>
<dbReference type="RefSeq" id="WP_006236895.1">
    <property type="nucleotide sequence ID" value="NZ_JH636049.1"/>
</dbReference>
<protein>
    <submittedName>
        <fullName evidence="1">Enoyl-CoA hydratase/carnithine racemase</fullName>
    </submittedName>
</protein>
<dbReference type="NCBIfam" id="NF042432">
    <property type="entry name" value="DHPACoAdixog_DpgC"/>
    <property type="match status" value="1"/>
</dbReference>
<dbReference type="InterPro" id="IPR053482">
    <property type="entry name" value="DPA-CoA_Dioxygenase"/>
</dbReference>
<dbReference type="PANTHER" id="PTHR11941">
    <property type="entry name" value="ENOYL-COA HYDRATASE-RELATED"/>
    <property type="match status" value="1"/>
</dbReference>
<dbReference type="eggNOG" id="COG1024">
    <property type="taxonomic scope" value="Bacteria"/>
</dbReference>
<dbReference type="Gene3D" id="3.90.226.10">
    <property type="entry name" value="2-enoyl-CoA Hydratase, Chain A, domain 1"/>
    <property type="match status" value="1"/>
</dbReference>
<accession>I0UY39</accession>
<dbReference type="InterPro" id="IPR029045">
    <property type="entry name" value="ClpP/crotonase-like_dom_sf"/>
</dbReference>
<reference evidence="1 2" key="1">
    <citation type="submission" date="2012-01" db="EMBL/GenBank/DDBJ databases">
        <title>Improved High-Quality Draft sequence of Saccharomonospora xinjiangensis XJ-54.</title>
        <authorList>
            <consortium name="US DOE Joint Genome Institute"/>
            <person name="Lucas S."/>
            <person name="Han J."/>
            <person name="Lapidus A."/>
            <person name="Cheng J.-F."/>
            <person name="Goodwin L."/>
            <person name="Pitluck S."/>
            <person name="Peters L."/>
            <person name="Mikhailova N."/>
            <person name="Teshima H."/>
            <person name="Detter J.C."/>
            <person name="Han C."/>
            <person name="Tapia R."/>
            <person name="Land M."/>
            <person name="Hauser L."/>
            <person name="Kyrpides N."/>
            <person name="Ivanova N."/>
            <person name="Pagani I."/>
            <person name="Brambilla E.-M."/>
            <person name="Klenk H.-P."/>
            <person name="Woyke T."/>
        </authorList>
    </citation>
    <scope>NUCLEOTIDE SEQUENCE [LARGE SCALE GENOMIC DNA]</scope>
    <source>
        <strain evidence="1 2">XJ-54</strain>
    </source>
</reference>
<evidence type="ECO:0000313" key="2">
    <source>
        <dbReference type="Proteomes" id="UP000004691"/>
    </source>
</evidence>
<organism evidence="1 2">
    <name type="scientific">Saccharomonospora xinjiangensis XJ-54</name>
    <dbReference type="NCBI Taxonomy" id="882086"/>
    <lineage>
        <taxon>Bacteria</taxon>
        <taxon>Bacillati</taxon>
        <taxon>Actinomycetota</taxon>
        <taxon>Actinomycetes</taxon>
        <taxon>Pseudonocardiales</taxon>
        <taxon>Pseudonocardiaceae</taxon>
        <taxon>Saccharomonospora</taxon>
    </lineage>
</organism>
<dbReference type="STRING" id="882086.SacxiDRAFT_0516"/>